<evidence type="ECO:0000313" key="3">
    <source>
        <dbReference type="Proteomes" id="UP000831796"/>
    </source>
</evidence>
<dbReference type="InterPro" id="IPR026444">
    <property type="entry name" value="Secre_tail"/>
</dbReference>
<organism evidence="2 3">
    <name type="scientific">Hymenobacter cellulosilyticus</name>
    <dbReference type="NCBI Taxonomy" id="2932248"/>
    <lineage>
        <taxon>Bacteria</taxon>
        <taxon>Pseudomonadati</taxon>
        <taxon>Bacteroidota</taxon>
        <taxon>Cytophagia</taxon>
        <taxon>Cytophagales</taxon>
        <taxon>Hymenobacteraceae</taxon>
        <taxon>Hymenobacter</taxon>
    </lineage>
</organism>
<evidence type="ECO:0000313" key="2">
    <source>
        <dbReference type="EMBL" id="UOQ73610.1"/>
    </source>
</evidence>
<dbReference type="InterPro" id="IPR013783">
    <property type="entry name" value="Ig-like_fold"/>
</dbReference>
<dbReference type="Proteomes" id="UP000831796">
    <property type="component" value="Chromosome"/>
</dbReference>
<protein>
    <submittedName>
        <fullName evidence="2">T9SS type A sorting domain-containing protein</fullName>
    </submittedName>
</protein>
<dbReference type="Gene3D" id="2.60.40.10">
    <property type="entry name" value="Immunoglobulins"/>
    <property type="match status" value="1"/>
</dbReference>
<dbReference type="EMBL" id="CP095046">
    <property type="protein sequence ID" value="UOQ73610.1"/>
    <property type="molecule type" value="Genomic_DNA"/>
</dbReference>
<evidence type="ECO:0000259" key="1">
    <source>
        <dbReference type="Pfam" id="PF18962"/>
    </source>
</evidence>
<dbReference type="NCBIfam" id="TIGR04183">
    <property type="entry name" value="Por_Secre_tail"/>
    <property type="match status" value="1"/>
</dbReference>
<sequence length="186" mass="20202">MLPAPLTKLNVAAVSGTGAEITWTTRAECFVNSFVVQRAADTTAWQTVSTVAAGVATNAYRVVDAQPLPGLSYYRLRVRRPDGSFDNTAPLLVQDNSVSREALQIFPNPVTGSRLQFLFTSPSEGSLSLFIYDAVGRRYEPQGITSRAGTNTLSINIEALRPGWYVLRWRDDAGNSGATNFVKLGN</sequence>
<reference evidence="2" key="1">
    <citation type="submission" date="2022-04" db="EMBL/GenBank/DDBJ databases">
        <title>Hymenobacter sp. isolated from the air.</title>
        <authorList>
            <person name="Won M."/>
            <person name="Lee C.-M."/>
            <person name="Woen H.-Y."/>
            <person name="Kwon S.-W."/>
        </authorList>
    </citation>
    <scope>NUCLEOTIDE SEQUENCE</scope>
    <source>
        <strain evidence="2">5116S-3</strain>
    </source>
</reference>
<keyword evidence="3" id="KW-1185">Reference proteome</keyword>
<dbReference type="AlphaFoldDB" id="A0A8T9QCP6"/>
<dbReference type="KEGG" id="hcu:MUN79_06695"/>
<proteinExistence type="predicted"/>
<dbReference type="RefSeq" id="WP_244676961.1">
    <property type="nucleotide sequence ID" value="NZ_CP095046.1"/>
</dbReference>
<gene>
    <name evidence="2" type="ORF">MUN79_06695</name>
</gene>
<accession>A0A8T9QCP6</accession>
<name>A0A8T9QCP6_9BACT</name>
<dbReference type="Pfam" id="PF18962">
    <property type="entry name" value="Por_Secre_tail"/>
    <property type="match status" value="1"/>
</dbReference>
<feature type="domain" description="Secretion system C-terminal sorting" evidence="1">
    <location>
        <begin position="105"/>
        <end position="175"/>
    </location>
</feature>